<accession>A0A9W8CQD3</accession>
<feature type="domain" description="PHP" evidence="9">
    <location>
        <begin position="5"/>
        <end position="215"/>
    </location>
</feature>
<dbReference type="GO" id="GO:0004401">
    <property type="term" value="F:histidinol-phosphatase activity"/>
    <property type="evidence" value="ECO:0007669"/>
    <property type="project" value="UniProtKB-UniRule"/>
</dbReference>
<sequence>MPFTFHTHSGQFCRHASGNLEDVVKQAVARKMLVLGLSEHVPRSRAQDLYPEEEGMTPTDLHTTFADYVAEARRLRAKYAGQIEIVIGAETEYITCASLAETKRLREQYGLDYIVGSLHHIDEMPLDFSQPLYADIVERFGGDRAAMFRRYFEQQYELLRALQPEVVGHFDLVRIFHPYDAGVADPLCASDEVRRLALRNIEYAIGYGAVFEINSRAWKKGLRDAYPQRDMLREILERGGRVTISDDSHGPDDVCMHYGRLLGYLREMGIDRLHYLSRGGDGDDDGDKDGARRARPCVLDNATEHEFWQANGIA</sequence>
<evidence type="ECO:0000256" key="8">
    <source>
        <dbReference type="RuleBase" id="RU366003"/>
    </source>
</evidence>
<dbReference type="InterPro" id="IPR010140">
    <property type="entry name" value="Histidinol_P_phosphatase_HisJ"/>
</dbReference>
<dbReference type="PANTHER" id="PTHR21039">
    <property type="entry name" value="HISTIDINOL PHOSPHATASE-RELATED"/>
    <property type="match status" value="1"/>
</dbReference>
<protein>
    <recommendedName>
        <fullName evidence="3 8">Histidinol-phosphatase</fullName>
        <shortName evidence="8">HolPase</shortName>
        <ecNumber evidence="3 8">3.1.3.15</ecNumber>
    </recommendedName>
</protein>
<evidence type="ECO:0000256" key="7">
    <source>
        <dbReference type="ARBA" id="ARBA00049158"/>
    </source>
</evidence>
<dbReference type="CDD" id="cd12110">
    <property type="entry name" value="PHP_HisPPase_Hisj_like"/>
    <property type="match status" value="1"/>
</dbReference>
<evidence type="ECO:0000313" key="11">
    <source>
        <dbReference type="Proteomes" id="UP001149813"/>
    </source>
</evidence>
<dbReference type="AlphaFoldDB" id="A0A9W8CQD3"/>
<gene>
    <name evidence="10" type="ORF">LPJ53_005312</name>
</gene>
<dbReference type="InterPro" id="IPR004013">
    <property type="entry name" value="PHP_dom"/>
</dbReference>
<evidence type="ECO:0000313" key="10">
    <source>
        <dbReference type="EMBL" id="KAJ1719998.1"/>
    </source>
</evidence>
<evidence type="ECO:0000256" key="4">
    <source>
        <dbReference type="ARBA" id="ARBA00022605"/>
    </source>
</evidence>
<keyword evidence="11" id="KW-1185">Reference proteome</keyword>
<dbReference type="Pfam" id="PF02811">
    <property type="entry name" value="PHP"/>
    <property type="match status" value="1"/>
</dbReference>
<comment type="similarity">
    <text evidence="2 8">Belongs to the PHP hydrolase family. HisK subfamily.</text>
</comment>
<reference evidence="10" key="1">
    <citation type="submission" date="2022-07" db="EMBL/GenBank/DDBJ databases">
        <title>Phylogenomic reconstructions and comparative analyses of Kickxellomycotina fungi.</title>
        <authorList>
            <person name="Reynolds N.K."/>
            <person name="Stajich J.E."/>
            <person name="Barry K."/>
            <person name="Grigoriev I.V."/>
            <person name="Crous P."/>
            <person name="Smith M.E."/>
        </authorList>
    </citation>
    <scope>NUCLEOTIDE SEQUENCE</scope>
    <source>
        <strain evidence="10">NBRC 32514</strain>
    </source>
</reference>
<keyword evidence="4 8" id="KW-0028">Amino-acid biosynthesis</keyword>
<dbReference type="Proteomes" id="UP001149813">
    <property type="component" value="Unassembled WGS sequence"/>
</dbReference>
<evidence type="ECO:0000259" key="9">
    <source>
        <dbReference type="Pfam" id="PF02811"/>
    </source>
</evidence>
<dbReference type="GO" id="GO:0005737">
    <property type="term" value="C:cytoplasm"/>
    <property type="evidence" value="ECO:0007669"/>
    <property type="project" value="TreeGrafter"/>
</dbReference>
<organism evidence="10 11">
    <name type="scientific">Coemansia erecta</name>
    <dbReference type="NCBI Taxonomy" id="147472"/>
    <lineage>
        <taxon>Eukaryota</taxon>
        <taxon>Fungi</taxon>
        <taxon>Fungi incertae sedis</taxon>
        <taxon>Zoopagomycota</taxon>
        <taxon>Kickxellomycotina</taxon>
        <taxon>Kickxellomycetes</taxon>
        <taxon>Kickxellales</taxon>
        <taxon>Kickxellaceae</taxon>
        <taxon>Coemansia</taxon>
    </lineage>
</organism>
<dbReference type="SUPFAM" id="SSF89550">
    <property type="entry name" value="PHP domain-like"/>
    <property type="match status" value="1"/>
</dbReference>
<dbReference type="OrthoDB" id="5957391at2759"/>
<evidence type="ECO:0000256" key="5">
    <source>
        <dbReference type="ARBA" id="ARBA00022801"/>
    </source>
</evidence>
<comment type="caution">
    <text evidence="10">The sequence shown here is derived from an EMBL/GenBank/DDBJ whole genome shotgun (WGS) entry which is preliminary data.</text>
</comment>
<dbReference type="NCBIfam" id="TIGR01856">
    <property type="entry name" value="hisJ_fam"/>
    <property type="match status" value="1"/>
</dbReference>
<evidence type="ECO:0000256" key="3">
    <source>
        <dbReference type="ARBA" id="ARBA00013085"/>
    </source>
</evidence>
<evidence type="ECO:0000256" key="6">
    <source>
        <dbReference type="ARBA" id="ARBA00023102"/>
    </source>
</evidence>
<evidence type="ECO:0000256" key="2">
    <source>
        <dbReference type="ARBA" id="ARBA00009152"/>
    </source>
</evidence>
<dbReference type="InterPro" id="IPR016195">
    <property type="entry name" value="Pol/histidinol_Pase-like"/>
</dbReference>
<dbReference type="Gene3D" id="3.20.20.140">
    <property type="entry name" value="Metal-dependent hydrolases"/>
    <property type="match status" value="1"/>
</dbReference>
<proteinExistence type="inferred from homology"/>
<keyword evidence="5 8" id="KW-0378">Hydrolase</keyword>
<dbReference type="PANTHER" id="PTHR21039:SF0">
    <property type="entry name" value="HISTIDINOL-PHOSPHATASE"/>
    <property type="match status" value="1"/>
</dbReference>
<comment type="catalytic activity">
    <reaction evidence="7 8">
        <text>L-histidinol phosphate + H2O = L-histidinol + phosphate</text>
        <dbReference type="Rhea" id="RHEA:14465"/>
        <dbReference type="ChEBI" id="CHEBI:15377"/>
        <dbReference type="ChEBI" id="CHEBI:43474"/>
        <dbReference type="ChEBI" id="CHEBI:57699"/>
        <dbReference type="ChEBI" id="CHEBI:57980"/>
        <dbReference type="EC" id="3.1.3.15"/>
    </reaction>
</comment>
<comment type="pathway">
    <text evidence="1 8">Amino-acid biosynthesis; L-histidine biosynthesis; L-histidine from 5-phospho-alpha-D-ribose 1-diphosphate: step 8/9.</text>
</comment>
<evidence type="ECO:0000256" key="1">
    <source>
        <dbReference type="ARBA" id="ARBA00004970"/>
    </source>
</evidence>
<name>A0A9W8CQD3_9FUNG</name>
<dbReference type="EC" id="3.1.3.15" evidence="3 8"/>
<dbReference type="EMBL" id="JANBOJ010000309">
    <property type="protein sequence ID" value="KAJ1719998.1"/>
    <property type="molecule type" value="Genomic_DNA"/>
</dbReference>
<dbReference type="GO" id="GO:0000105">
    <property type="term" value="P:L-histidine biosynthetic process"/>
    <property type="evidence" value="ECO:0007669"/>
    <property type="project" value="UniProtKB-UniRule"/>
</dbReference>
<keyword evidence="6 8" id="KW-0368">Histidine biosynthesis</keyword>